<keyword evidence="1" id="KW-0472">Membrane</keyword>
<keyword evidence="1" id="KW-1133">Transmembrane helix</keyword>
<evidence type="ECO:0000313" key="2">
    <source>
        <dbReference type="EMBL" id="VYT25553.1"/>
    </source>
</evidence>
<dbReference type="AlphaFoldDB" id="A0A6N2V7N8"/>
<keyword evidence="1" id="KW-0812">Transmembrane</keyword>
<name>A0A6N2V7N8_9FIRM</name>
<proteinExistence type="predicted"/>
<organism evidence="2">
    <name type="scientific">[Clostridium] nexile</name>
    <dbReference type="NCBI Taxonomy" id="29361"/>
    <lineage>
        <taxon>Bacteria</taxon>
        <taxon>Bacillati</taxon>
        <taxon>Bacillota</taxon>
        <taxon>Clostridia</taxon>
        <taxon>Lachnospirales</taxon>
        <taxon>Lachnospiraceae</taxon>
        <taxon>Tyzzerella</taxon>
    </lineage>
</organism>
<sequence>MKPNDFDTNISVKHSKTFSTRMRILLFLALFMTGLISTAGIIQIVGPLCSDDWLAVPGIFRFVSASSRLSFFWN</sequence>
<protein>
    <submittedName>
        <fullName evidence="2">Uncharacterized protein</fullName>
    </submittedName>
</protein>
<gene>
    <name evidence="2" type="ORF">CNLFYP112_02512</name>
</gene>
<evidence type="ECO:0000256" key="1">
    <source>
        <dbReference type="SAM" id="Phobius"/>
    </source>
</evidence>
<feature type="transmembrane region" description="Helical" evidence="1">
    <location>
        <begin position="24"/>
        <end position="45"/>
    </location>
</feature>
<reference evidence="2" key="1">
    <citation type="submission" date="2019-11" db="EMBL/GenBank/DDBJ databases">
        <authorList>
            <person name="Feng L."/>
        </authorList>
    </citation>
    <scope>NUCLEOTIDE SEQUENCE</scope>
    <source>
        <strain evidence="2">CnexileLFYP112</strain>
    </source>
</reference>
<dbReference type="EMBL" id="CACRTG010000021">
    <property type="protein sequence ID" value="VYT25553.1"/>
    <property type="molecule type" value="Genomic_DNA"/>
</dbReference>
<accession>A0A6N2V7N8</accession>